<dbReference type="EMBL" id="LR134283">
    <property type="protein sequence ID" value="VED98763.1"/>
    <property type="molecule type" value="Genomic_DNA"/>
</dbReference>
<comment type="subunit">
    <text evidence="5">RNAP is composed of a core of 2 alpha, a beta and a beta' subunit. The core is associated with a delta subunit, and at least one of epsilon or omega. When a sigma factor is associated with the core the holoenzyme is formed, which can initiate transcription.</text>
</comment>
<keyword evidence="1 5" id="KW-0240">DNA-directed RNA polymerase</keyword>
<dbReference type="GO" id="GO:0003899">
    <property type="term" value="F:DNA-directed RNA polymerase activity"/>
    <property type="evidence" value="ECO:0007669"/>
    <property type="project" value="UniProtKB-UniRule"/>
</dbReference>
<evidence type="ECO:0000256" key="3">
    <source>
        <dbReference type="ARBA" id="ARBA00022695"/>
    </source>
</evidence>
<comment type="function">
    <text evidence="5">A non-essential component of RNA polymerase (RNAP).</text>
</comment>
<protein>
    <recommendedName>
        <fullName evidence="5">DNA-directed RNA polymerase subunit epsilon</fullName>
        <shortName evidence="5">RNAP epsilon subunit</shortName>
        <ecNumber evidence="5">2.7.7.6</ecNumber>
    </recommendedName>
    <alternativeName>
        <fullName evidence="5">RNA polymerase epsilon subunit</fullName>
    </alternativeName>
    <alternativeName>
        <fullName evidence="5">Transcriptase subunit epsilon</fullName>
    </alternativeName>
</protein>
<dbReference type="GO" id="GO:0006351">
    <property type="term" value="P:DNA-templated transcription"/>
    <property type="evidence" value="ECO:0007669"/>
    <property type="project" value="UniProtKB-UniRule"/>
</dbReference>
<sequence>MKIRWLFSGRLIMNEKGIEMIYKVFYQETKERNPRRENTHSLYLDIDAKDELEGRIKARKLVEEKTPYNVELITLLSDKHLEYEKESGNFTITEL</sequence>
<dbReference type="InterPro" id="IPR009907">
    <property type="entry name" value="RpoY"/>
</dbReference>
<dbReference type="Pfam" id="PF07288">
    <property type="entry name" value="RpoY"/>
    <property type="match status" value="1"/>
</dbReference>
<dbReference type="GO" id="GO:0003677">
    <property type="term" value="F:DNA binding"/>
    <property type="evidence" value="ECO:0007669"/>
    <property type="project" value="UniProtKB-UniRule"/>
</dbReference>
<dbReference type="GO" id="GO:0000428">
    <property type="term" value="C:DNA-directed RNA polymerase complex"/>
    <property type="evidence" value="ECO:0007669"/>
    <property type="project" value="UniProtKB-KW"/>
</dbReference>
<evidence type="ECO:0000256" key="4">
    <source>
        <dbReference type="ARBA" id="ARBA00023163"/>
    </source>
</evidence>
<comment type="catalytic activity">
    <reaction evidence="5">
        <text>RNA(n) + a ribonucleoside 5'-triphosphate = RNA(n+1) + diphosphate</text>
        <dbReference type="Rhea" id="RHEA:21248"/>
        <dbReference type="Rhea" id="RHEA-COMP:14527"/>
        <dbReference type="Rhea" id="RHEA-COMP:17342"/>
        <dbReference type="ChEBI" id="CHEBI:33019"/>
        <dbReference type="ChEBI" id="CHEBI:61557"/>
        <dbReference type="ChEBI" id="CHEBI:140395"/>
        <dbReference type="EC" id="2.7.7.6"/>
    </reaction>
</comment>
<accession>A0A448AK37</accession>
<evidence type="ECO:0000256" key="1">
    <source>
        <dbReference type="ARBA" id="ARBA00022478"/>
    </source>
</evidence>
<organism evidence="6 7">
    <name type="scientific">Streptococcus anginosus</name>
    <dbReference type="NCBI Taxonomy" id="1328"/>
    <lineage>
        <taxon>Bacteria</taxon>
        <taxon>Bacillati</taxon>
        <taxon>Bacillota</taxon>
        <taxon>Bacilli</taxon>
        <taxon>Lactobacillales</taxon>
        <taxon>Streptococcaceae</taxon>
        <taxon>Streptococcus</taxon>
        <taxon>Streptococcus anginosus group</taxon>
    </lineage>
</organism>
<dbReference type="HAMAP" id="MF_01553">
    <property type="entry name" value="RNApol_bact_RpoY"/>
    <property type="match status" value="1"/>
</dbReference>
<dbReference type="Proteomes" id="UP000278419">
    <property type="component" value="Chromosome"/>
</dbReference>
<dbReference type="EC" id="2.7.7.6" evidence="5"/>
<proteinExistence type="inferred from homology"/>
<keyword evidence="4 5" id="KW-0804">Transcription</keyword>
<keyword evidence="2 5" id="KW-0808">Transferase</keyword>
<evidence type="ECO:0000313" key="6">
    <source>
        <dbReference type="EMBL" id="VED98763.1"/>
    </source>
</evidence>
<dbReference type="AlphaFoldDB" id="A0A448AK37"/>
<evidence type="ECO:0000313" key="7">
    <source>
        <dbReference type="Proteomes" id="UP000278419"/>
    </source>
</evidence>
<keyword evidence="3 5" id="KW-0548">Nucleotidyltransferase</keyword>
<dbReference type="NCBIfam" id="NF010188">
    <property type="entry name" value="PRK13667.1"/>
    <property type="match status" value="1"/>
</dbReference>
<evidence type="ECO:0000256" key="5">
    <source>
        <dbReference type="HAMAP-Rule" id="MF_01553"/>
    </source>
</evidence>
<gene>
    <name evidence="5" type="primary">rpoY</name>
    <name evidence="6" type="ORF">NCTC10713_01772</name>
</gene>
<reference evidence="6 7" key="1">
    <citation type="submission" date="2018-12" db="EMBL/GenBank/DDBJ databases">
        <authorList>
            <consortium name="Pathogen Informatics"/>
        </authorList>
    </citation>
    <scope>NUCLEOTIDE SEQUENCE [LARGE SCALE GENOMIC DNA]</scope>
    <source>
        <strain evidence="6 7">NCTC10713</strain>
    </source>
</reference>
<name>A0A448AK37_STRAP</name>
<evidence type="ECO:0000256" key="2">
    <source>
        <dbReference type="ARBA" id="ARBA00022679"/>
    </source>
</evidence>
<comment type="similarity">
    <text evidence="5">Belongs to the RNA polymerase subunit epsilon family.</text>
</comment>
<dbReference type="Gene3D" id="3.10.20.730">
    <property type="entry name" value="RNAP, epsilon subunit-like"/>
    <property type="match status" value="1"/>
</dbReference>